<dbReference type="InterPro" id="IPR027304">
    <property type="entry name" value="Trigger_fact/SurA_dom_sf"/>
</dbReference>
<dbReference type="PROSITE" id="PS50059">
    <property type="entry name" value="FKBP_PPIASE"/>
    <property type="match status" value="1"/>
</dbReference>
<keyword evidence="12" id="KW-0175">Coiled coil</keyword>
<evidence type="ECO:0000256" key="11">
    <source>
        <dbReference type="RuleBase" id="RU003914"/>
    </source>
</evidence>
<feature type="domain" description="PPIase FKBP-type" evidence="13">
    <location>
        <begin position="162"/>
        <end position="265"/>
    </location>
</feature>
<evidence type="ECO:0000256" key="1">
    <source>
        <dbReference type="ARBA" id="ARBA00000971"/>
    </source>
</evidence>
<dbReference type="KEGG" id="aco:Amico_0899"/>
<dbReference type="Pfam" id="PF00254">
    <property type="entry name" value="FKBP_C"/>
    <property type="match status" value="1"/>
</dbReference>
<reference evidence="14 15" key="1">
    <citation type="journal article" date="2010" name="Stand. Genomic Sci.">
        <title>Complete genome sequence of Aminobacterium colombiense type strain (ALA-1).</title>
        <authorList>
            <person name="Chertkov O."/>
            <person name="Sikorski J."/>
            <person name="Brambilla E."/>
            <person name="Lapidus A."/>
            <person name="Copeland A."/>
            <person name="Glavina Del Rio T."/>
            <person name="Nolan M."/>
            <person name="Lucas S."/>
            <person name="Tice H."/>
            <person name="Cheng J.F."/>
            <person name="Han C."/>
            <person name="Detter J.C."/>
            <person name="Bruce D."/>
            <person name="Tapia R."/>
            <person name="Goodwin L."/>
            <person name="Pitluck S."/>
            <person name="Liolios K."/>
            <person name="Ivanova N."/>
            <person name="Mavromatis K."/>
            <person name="Ovchinnikova G."/>
            <person name="Pati A."/>
            <person name="Chen A."/>
            <person name="Palaniappan K."/>
            <person name="Land M."/>
            <person name="Hauser L."/>
            <person name="Chang Y.J."/>
            <person name="Jeffries C.D."/>
            <person name="Spring S."/>
            <person name="Rohde M."/>
            <person name="Goker M."/>
            <person name="Bristow J."/>
            <person name="Eisen J.A."/>
            <person name="Markowitz V."/>
            <person name="Hugenholtz P."/>
            <person name="Kyrpides N.C."/>
            <person name="Klenk H.P."/>
        </authorList>
    </citation>
    <scope>NUCLEOTIDE SEQUENCE [LARGE SCALE GENOMIC DNA]</scope>
    <source>
        <strain evidence="15">DSM 12261 / ALA-1</strain>
    </source>
</reference>
<accession>D5EEP8</accession>
<sequence length="456" mass="52284">MRSELVSQEKNFVTIKVELEVTEFQKSINMTVRELTQKINVPGFRKGKVPRNILEMRVGKEGILIEALESIMPDTIDQIVKDYELDLIDQPEMEIEKLEEGKDVLLTLTFEVAPEVKLPELETIEIEKLKVNVTDEMVDEAIKNMQKQNAEHEKVDRAVEDDDVVEIEYVTNVLDEEGEIIKSHEPATVNVDLGLQDLRPGIKEALKGHVANEKVEATVQVEEDYADPEVAGREIRYDMSIKEIKVKKLPPLEAAFFEKTLGHSVDSEEAFREEVKNRLVDRMTQESDTMAENAAVAKVADKTEVELPETLINRQIEHIKKEDTENAQKRFNKTMEEILAESGMELEDYESRVKDQAERAVRQYLVLDALSESFDISIEKEDFESEVEPLATAYNISTDTLLRSVFKDQNRVMEMGSRIRYKKTTKELLSKVSIKEVEKFSSLEKNTEEDIAEQAE</sequence>
<dbReference type="AlphaFoldDB" id="D5EEP8"/>
<dbReference type="PIRSF" id="PIRSF003095">
    <property type="entry name" value="Trigger_factor"/>
    <property type="match status" value="1"/>
</dbReference>
<evidence type="ECO:0000256" key="4">
    <source>
        <dbReference type="ARBA" id="ARBA00016902"/>
    </source>
</evidence>
<dbReference type="GO" id="GO:0015031">
    <property type="term" value="P:protein transport"/>
    <property type="evidence" value="ECO:0007669"/>
    <property type="project" value="UniProtKB-UniRule"/>
</dbReference>
<evidence type="ECO:0000313" key="14">
    <source>
        <dbReference type="EMBL" id="ADE57030.1"/>
    </source>
</evidence>
<protein>
    <recommendedName>
        <fullName evidence="4 9">Trigger factor</fullName>
        <shortName evidence="9">TF</shortName>
        <ecNumber evidence="3 9">5.2.1.8</ecNumber>
    </recommendedName>
    <alternativeName>
        <fullName evidence="8 9">PPIase</fullName>
    </alternativeName>
</protein>
<dbReference type="GO" id="GO:0051301">
    <property type="term" value="P:cell division"/>
    <property type="evidence" value="ECO:0007669"/>
    <property type="project" value="UniProtKB-KW"/>
</dbReference>
<dbReference type="Gene3D" id="3.10.50.40">
    <property type="match status" value="1"/>
</dbReference>
<dbReference type="InterPro" id="IPR037041">
    <property type="entry name" value="Trigger_fac_C_sf"/>
</dbReference>
<comment type="subcellular location">
    <subcellularLocation>
        <location evidence="9">Cytoplasm</location>
    </subcellularLocation>
    <text evidence="9">About half TF is bound to the ribosome near the polypeptide exit tunnel while the other half is free in the cytoplasm.</text>
</comment>
<dbReference type="EC" id="5.2.1.8" evidence="3 9"/>
<dbReference type="eggNOG" id="COG0544">
    <property type="taxonomic scope" value="Bacteria"/>
</dbReference>
<evidence type="ECO:0000256" key="6">
    <source>
        <dbReference type="ARBA" id="ARBA00023186"/>
    </source>
</evidence>
<dbReference type="SUPFAM" id="SSF102735">
    <property type="entry name" value="Trigger factor ribosome-binding domain"/>
    <property type="match status" value="1"/>
</dbReference>
<dbReference type="InterPro" id="IPR001179">
    <property type="entry name" value="PPIase_FKBP_dom"/>
</dbReference>
<organism evidence="14 15">
    <name type="scientific">Aminobacterium colombiense (strain DSM 12261 / ALA-1)</name>
    <dbReference type="NCBI Taxonomy" id="572547"/>
    <lineage>
        <taxon>Bacteria</taxon>
        <taxon>Thermotogati</taxon>
        <taxon>Synergistota</taxon>
        <taxon>Synergistia</taxon>
        <taxon>Synergistales</taxon>
        <taxon>Aminobacteriaceae</taxon>
        <taxon>Aminobacterium</taxon>
    </lineage>
</organism>
<comment type="domain">
    <text evidence="9">Consists of 3 domains; the N-terminus binds the ribosome, the middle domain has PPIase activity, while the C-terminus has intrinsic chaperone activity on its own.</text>
</comment>
<dbReference type="InterPro" id="IPR046357">
    <property type="entry name" value="PPIase_dom_sf"/>
</dbReference>
<dbReference type="STRING" id="572547.Amico_0899"/>
<evidence type="ECO:0000256" key="12">
    <source>
        <dbReference type="SAM" id="Coils"/>
    </source>
</evidence>
<dbReference type="GO" id="GO:0044183">
    <property type="term" value="F:protein folding chaperone"/>
    <property type="evidence" value="ECO:0007669"/>
    <property type="project" value="TreeGrafter"/>
</dbReference>
<keyword evidence="6 9" id="KW-0143">Chaperone</keyword>
<dbReference type="PANTHER" id="PTHR30560">
    <property type="entry name" value="TRIGGER FACTOR CHAPERONE AND PEPTIDYL-PROLYL CIS/TRANS ISOMERASE"/>
    <property type="match status" value="1"/>
</dbReference>
<evidence type="ECO:0000256" key="5">
    <source>
        <dbReference type="ARBA" id="ARBA00023110"/>
    </source>
</evidence>
<keyword evidence="15" id="KW-1185">Reference proteome</keyword>
<dbReference type="GO" id="GO:0043022">
    <property type="term" value="F:ribosome binding"/>
    <property type="evidence" value="ECO:0007669"/>
    <property type="project" value="TreeGrafter"/>
</dbReference>
<comment type="function">
    <text evidence="9">Involved in protein export. Acts as a chaperone by maintaining the newly synthesized protein in an open conformation. Functions as a peptidyl-prolyl cis-trans isomerase.</text>
</comment>
<dbReference type="GO" id="GO:0003755">
    <property type="term" value="F:peptidyl-prolyl cis-trans isomerase activity"/>
    <property type="evidence" value="ECO:0007669"/>
    <property type="project" value="UniProtKB-UniRule"/>
</dbReference>
<dbReference type="NCBIfam" id="TIGR00115">
    <property type="entry name" value="tig"/>
    <property type="match status" value="1"/>
</dbReference>
<dbReference type="HAMAP" id="MF_00303">
    <property type="entry name" value="Trigger_factor_Tig"/>
    <property type="match status" value="1"/>
</dbReference>
<dbReference type="Proteomes" id="UP000002366">
    <property type="component" value="Chromosome"/>
</dbReference>
<keyword evidence="7 9" id="KW-0413">Isomerase</keyword>
<keyword evidence="9 11" id="KW-0132">Cell division</keyword>
<dbReference type="InterPro" id="IPR008881">
    <property type="entry name" value="Trigger_fac_ribosome-bd_bac"/>
</dbReference>
<dbReference type="GO" id="GO:0005737">
    <property type="term" value="C:cytoplasm"/>
    <property type="evidence" value="ECO:0007669"/>
    <property type="project" value="UniProtKB-SubCell"/>
</dbReference>
<dbReference type="SUPFAM" id="SSF54534">
    <property type="entry name" value="FKBP-like"/>
    <property type="match status" value="1"/>
</dbReference>
<keyword evidence="9" id="KW-0963">Cytoplasm</keyword>
<dbReference type="RefSeq" id="WP_013048293.1">
    <property type="nucleotide sequence ID" value="NC_014011.1"/>
</dbReference>
<dbReference type="Pfam" id="PF05697">
    <property type="entry name" value="Trigger_N"/>
    <property type="match status" value="1"/>
</dbReference>
<dbReference type="GO" id="GO:0051083">
    <property type="term" value="P:'de novo' cotranslational protein folding"/>
    <property type="evidence" value="ECO:0007669"/>
    <property type="project" value="TreeGrafter"/>
</dbReference>
<dbReference type="GO" id="GO:0043335">
    <property type="term" value="P:protein unfolding"/>
    <property type="evidence" value="ECO:0007669"/>
    <property type="project" value="TreeGrafter"/>
</dbReference>
<feature type="coiled-coil region" evidence="12">
    <location>
        <begin position="321"/>
        <end position="359"/>
    </location>
</feature>
<keyword evidence="5 9" id="KW-0697">Rotamase</keyword>
<dbReference type="InterPro" id="IPR036611">
    <property type="entry name" value="Trigger_fac_ribosome-bd_sf"/>
</dbReference>
<dbReference type="Gene3D" id="3.30.70.1050">
    <property type="entry name" value="Trigger factor ribosome-binding domain"/>
    <property type="match status" value="1"/>
</dbReference>
<dbReference type="EMBL" id="CP001997">
    <property type="protein sequence ID" value="ADE57030.1"/>
    <property type="molecule type" value="Genomic_DNA"/>
</dbReference>
<dbReference type="InterPro" id="IPR008880">
    <property type="entry name" value="Trigger_fac_C"/>
</dbReference>
<dbReference type="InterPro" id="IPR005215">
    <property type="entry name" value="Trig_fac"/>
</dbReference>
<comment type="catalytic activity">
    <reaction evidence="1 9 10">
        <text>[protein]-peptidylproline (omega=180) = [protein]-peptidylproline (omega=0)</text>
        <dbReference type="Rhea" id="RHEA:16237"/>
        <dbReference type="Rhea" id="RHEA-COMP:10747"/>
        <dbReference type="Rhea" id="RHEA-COMP:10748"/>
        <dbReference type="ChEBI" id="CHEBI:83833"/>
        <dbReference type="ChEBI" id="CHEBI:83834"/>
        <dbReference type="EC" id="5.2.1.8"/>
    </reaction>
</comment>
<name>D5EEP8_AMICL</name>
<dbReference type="HOGENOM" id="CLU_033058_3_2_0"/>
<comment type="similarity">
    <text evidence="2 9 11">Belongs to the FKBP-type PPIase family. Tig subfamily.</text>
</comment>
<evidence type="ECO:0000256" key="3">
    <source>
        <dbReference type="ARBA" id="ARBA00013194"/>
    </source>
</evidence>
<evidence type="ECO:0000256" key="7">
    <source>
        <dbReference type="ARBA" id="ARBA00023235"/>
    </source>
</evidence>
<evidence type="ECO:0000256" key="8">
    <source>
        <dbReference type="ARBA" id="ARBA00029986"/>
    </source>
</evidence>
<keyword evidence="9 11" id="KW-0131">Cell cycle</keyword>
<evidence type="ECO:0000256" key="9">
    <source>
        <dbReference type="HAMAP-Rule" id="MF_00303"/>
    </source>
</evidence>
<evidence type="ECO:0000259" key="13">
    <source>
        <dbReference type="PROSITE" id="PS50059"/>
    </source>
</evidence>
<gene>
    <name evidence="9" type="primary">tig</name>
    <name evidence="14" type="ordered locus">Amico_0899</name>
</gene>
<dbReference type="SUPFAM" id="SSF109998">
    <property type="entry name" value="Triger factor/SurA peptide-binding domain-like"/>
    <property type="match status" value="1"/>
</dbReference>
<proteinExistence type="inferred from homology"/>
<evidence type="ECO:0000313" key="15">
    <source>
        <dbReference type="Proteomes" id="UP000002366"/>
    </source>
</evidence>
<dbReference type="Gene3D" id="1.10.3120.10">
    <property type="entry name" value="Trigger factor, C-terminal domain"/>
    <property type="match status" value="1"/>
</dbReference>
<evidence type="ECO:0000256" key="2">
    <source>
        <dbReference type="ARBA" id="ARBA00005464"/>
    </source>
</evidence>
<dbReference type="PANTHER" id="PTHR30560:SF3">
    <property type="entry name" value="TRIGGER FACTOR-LIKE PROTEIN TIG, CHLOROPLASTIC"/>
    <property type="match status" value="1"/>
</dbReference>
<evidence type="ECO:0000256" key="10">
    <source>
        <dbReference type="PROSITE-ProRule" id="PRU00277"/>
    </source>
</evidence>
<dbReference type="OrthoDB" id="9767721at2"/>
<dbReference type="Pfam" id="PF05698">
    <property type="entry name" value="Trigger_C"/>
    <property type="match status" value="1"/>
</dbReference>